<dbReference type="Proteomes" id="UP001372338">
    <property type="component" value="Unassembled WGS sequence"/>
</dbReference>
<dbReference type="InterPro" id="IPR005199">
    <property type="entry name" value="Glyco_hydro_79"/>
</dbReference>
<dbReference type="PANTHER" id="PTHR14363:SF21">
    <property type="entry name" value="HEPARANASE-LIKE PROTEIN 1"/>
    <property type="match status" value="1"/>
</dbReference>
<sequence>MLLLSKAITLLEKQSVEHSNLHEELTLADCIIATSMLRVGALSWDIYEHVVVLSVKLEDQDAWAIVTFCLNALRGRHKISQTVWGGDWDPTNAKDLINYTISKRYKIDSWEFGNELSGKGIGASVDAAQYGKDMKNVKQILQTLYHNSKFKPSLIALGGFYQKEWFDKLLQVSGSGTIDVLSHHIYNLGPGL</sequence>
<dbReference type="GO" id="GO:0009505">
    <property type="term" value="C:plant-type cell wall"/>
    <property type="evidence" value="ECO:0007669"/>
    <property type="project" value="TreeGrafter"/>
</dbReference>
<name>A0AAN9ELE8_CROPI</name>
<accession>A0AAN9ELE8</accession>
<dbReference type="SUPFAM" id="SSF51445">
    <property type="entry name" value="(Trans)glycosidases"/>
    <property type="match status" value="1"/>
</dbReference>
<evidence type="ECO:0000313" key="2">
    <source>
        <dbReference type="EMBL" id="KAK7259437.1"/>
    </source>
</evidence>
<dbReference type="InterPro" id="IPR017853">
    <property type="entry name" value="GH"/>
</dbReference>
<comment type="similarity">
    <text evidence="1">Belongs to the glycosyl hydrolase 79 family.</text>
</comment>
<comment type="caution">
    <text evidence="2">The sequence shown here is derived from an EMBL/GenBank/DDBJ whole genome shotgun (WGS) entry which is preliminary data.</text>
</comment>
<dbReference type="PANTHER" id="PTHR14363">
    <property type="entry name" value="HEPARANASE-RELATED"/>
    <property type="match status" value="1"/>
</dbReference>
<dbReference type="GO" id="GO:0004566">
    <property type="term" value="F:beta-glucuronidase activity"/>
    <property type="evidence" value="ECO:0007669"/>
    <property type="project" value="TreeGrafter"/>
</dbReference>
<gene>
    <name evidence="2" type="ORF">RIF29_25044</name>
</gene>
<dbReference type="GO" id="GO:0016020">
    <property type="term" value="C:membrane"/>
    <property type="evidence" value="ECO:0007669"/>
    <property type="project" value="InterPro"/>
</dbReference>
<dbReference type="Gene3D" id="3.20.20.80">
    <property type="entry name" value="Glycosidases"/>
    <property type="match status" value="1"/>
</dbReference>
<reference evidence="2 3" key="1">
    <citation type="submission" date="2024-01" db="EMBL/GenBank/DDBJ databases">
        <title>The genomes of 5 underutilized Papilionoideae crops provide insights into root nodulation and disease resistanc.</title>
        <authorList>
            <person name="Yuan L."/>
        </authorList>
    </citation>
    <scope>NUCLEOTIDE SEQUENCE [LARGE SCALE GENOMIC DNA]</scope>
    <source>
        <strain evidence="2">ZHUSHIDOU_FW_LH</strain>
        <tissue evidence="2">Leaf</tissue>
    </source>
</reference>
<organism evidence="2 3">
    <name type="scientific">Crotalaria pallida</name>
    <name type="common">Smooth rattlebox</name>
    <name type="synonym">Crotalaria striata</name>
    <dbReference type="NCBI Taxonomy" id="3830"/>
    <lineage>
        <taxon>Eukaryota</taxon>
        <taxon>Viridiplantae</taxon>
        <taxon>Streptophyta</taxon>
        <taxon>Embryophyta</taxon>
        <taxon>Tracheophyta</taxon>
        <taxon>Spermatophyta</taxon>
        <taxon>Magnoliopsida</taxon>
        <taxon>eudicotyledons</taxon>
        <taxon>Gunneridae</taxon>
        <taxon>Pentapetalae</taxon>
        <taxon>rosids</taxon>
        <taxon>fabids</taxon>
        <taxon>Fabales</taxon>
        <taxon>Fabaceae</taxon>
        <taxon>Papilionoideae</taxon>
        <taxon>50 kb inversion clade</taxon>
        <taxon>genistoids sensu lato</taxon>
        <taxon>core genistoids</taxon>
        <taxon>Crotalarieae</taxon>
        <taxon>Crotalaria</taxon>
    </lineage>
</organism>
<dbReference type="Pfam" id="PF03662">
    <property type="entry name" value="Glyco_hydro_79n"/>
    <property type="match status" value="1"/>
</dbReference>
<dbReference type="AlphaFoldDB" id="A0AAN9ELE8"/>
<proteinExistence type="inferred from homology"/>
<dbReference type="EMBL" id="JAYWIO010000005">
    <property type="protein sequence ID" value="KAK7259437.1"/>
    <property type="molecule type" value="Genomic_DNA"/>
</dbReference>
<evidence type="ECO:0000256" key="1">
    <source>
        <dbReference type="ARBA" id="ARBA00009800"/>
    </source>
</evidence>
<evidence type="ECO:0000313" key="3">
    <source>
        <dbReference type="Proteomes" id="UP001372338"/>
    </source>
</evidence>
<protein>
    <submittedName>
        <fullName evidence="2">Uncharacterized protein</fullName>
    </submittedName>
</protein>
<keyword evidence="3" id="KW-1185">Reference proteome</keyword>